<keyword evidence="2" id="KW-0711">Selenium</keyword>
<dbReference type="Proteomes" id="UP000789390">
    <property type="component" value="Unassembled WGS sequence"/>
</dbReference>
<protein>
    <recommendedName>
        <fullName evidence="5">Methanethiol oxidase</fullName>
    </recommendedName>
</protein>
<dbReference type="InterPro" id="IPR008826">
    <property type="entry name" value="Se-bd"/>
</dbReference>
<dbReference type="GO" id="GO:0008430">
    <property type="term" value="F:selenium binding"/>
    <property type="evidence" value="ECO:0007669"/>
    <property type="project" value="InterPro"/>
</dbReference>
<dbReference type="PANTHER" id="PTHR23300:SF0">
    <property type="entry name" value="METHANETHIOL OXIDASE"/>
    <property type="match status" value="1"/>
</dbReference>
<comment type="similarity">
    <text evidence="1">Belongs to the selenium-binding protein family.</text>
</comment>
<accession>A0A8J2RJS3</accession>
<dbReference type="AlphaFoldDB" id="A0A8J2RJS3"/>
<keyword evidence="4" id="KW-1185">Reference proteome</keyword>
<comment type="caution">
    <text evidence="3">The sequence shown here is derived from an EMBL/GenBank/DDBJ whole genome shotgun (WGS) entry which is preliminary data.</text>
</comment>
<evidence type="ECO:0008006" key="5">
    <source>
        <dbReference type="Google" id="ProtNLM"/>
    </source>
</evidence>
<dbReference type="SUPFAM" id="SSF75011">
    <property type="entry name" value="3-carboxy-cis,cis-mucoante lactonizing enzyme"/>
    <property type="match status" value="1"/>
</dbReference>
<dbReference type="Pfam" id="PF05694">
    <property type="entry name" value="SBP56"/>
    <property type="match status" value="1"/>
</dbReference>
<reference evidence="3" key="1">
    <citation type="submission" date="2021-11" db="EMBL/GenBank/DDBJ databases">
        <authorList>
            <person name="Schell T."/>
        </authorList>
    </citation>
    <scope>NUCLEOTIDE SEQUENCE</scope>
    <source>
        <strain evidence="3">M5</strain>
    </source>
</reference>
<dbReference type="OrthoDB" id="10252446at2759"/>
<dbReference type="EMBL" id="CAKKLH010000112">
    <property type="protein sequence ID" value="CAH0103595.1"/>
    <property type="molecule type" value="Genomic_DNA"/>
</dbReference>
<organism evidence="3 4">
    <name type="scientific">Daphnia galeata</name>
    <dbReference type="NCBI Taxonomy" id="27404"/>
    <lineage>
        <taxon>Eukaryota</taxon>
        <taxon>Metazoa</taxon>
        <taxon>Ecdysozoa</taxon>
        <taxon>Arthropoda</taxon>
        <taxon>Crustacea</taxon>
        <taxon>Branchiopoda</taxon>
        <taxon>Diplostraca</taxon>
        <taxon>Cladocera</taxon>
        <taxon>Anomopoda</taxon>
        <taxon>Daphniidae</taxon>
        <taxon>Daphnia</taxon>
    </lineage>
</organism>
<evidence type="ECO:0000256" key="1">
    <source>
        <dbReference type="ARBA" id="ARBA00005606"/>
    </source>
</evidence>
<sequence>MKAFPEKLLYITCIQGEKGKHDYVATIDVDPSSPTFSQCTRSSPSRNNLVVAGLISDRIYVIDVAKNPRAPEIIKVIEPKEMHDLDLSAPHTLHCLADGNVMVSSMGNAKREAKGSFFLIDTKEWKVKGLWSEDSTNFGYDFWYQPRHNVMISSEWGSPSAFRTGFSLDHVSEGMYGQSLHVWDWKERKRIQTLDLGNEGLMPLEIRFLHEPTATTGFVGCALTANVFRFHRLEDGKWKADKVIDVPSWKVSNWALPSMPGIITDILISMDDRYLYFSNWVQGESGNRHQRHAPSSPSLRGQIYAWGGACLGGVTILEDNVKAP</sequence>
<proteinExistence type="inferred from homology"/>
<evidence type="ECO:0000313" key="3">
    <source>
        <dbReference type="EMBL" id="CAH0103595.1"/>
    </source>
</evidence>
<dbReference type="PANTHER" id="PTHR23300">
    <property type="entry name" value="METHANETHIOL OXIDASE"/>
    <property type="match status" value="1"/>
</dbReference>
<evidence type="ECO:0000313" key="4">
    <source>
        <dbReference type="Proteomes" id="UP000789390"/>
    </source>
</evidence>
<evidence type="ECO:0000256" key="2">
    <source>
        <dbReference type="ARBA" id="ARBA00023266"/>
    </source>
</evidence>
<name>A0A8J2RJS3_9CRUS</name>
<gene>
    <name evidence="3" type="ORF">DGAL_LOCUS6177</name>
</gene>